<dbReference type="GO" id="GO:0160148">
    <property type="term" value="F:tRNA pseudouridine(55) synthase activity"/>
    <property type="evidence" value="ECO:0007669"/>
    <property type="project" value="UniProtKB-EC"/>
</dbReference>
<dbReference type="Proteomes" id="UP000315082">
    <property type="component" value="Chromosome"/>
</dbReference>
<evidence type="ECO:0000259" key="6">
    <source>
        <dbReference type="Pfam" id="PF01509"/>
    </source>
</evidence>
<dbReference type="RefSeq" id="WP_197452440.1">
    <property type="nucleotide sequence ID" value="NZ_CP036348.1"/>
</dbReference>
<organism evidence="7 8">
    <name type="scientific">Rosistilla carotiformis</name>
    <dbReference type="NCBI Taxonomy" id="2528017"/>
    <lineage>
        <taxon>Bacteria</taxon>
        <taxon>Pseudomonadati</taxon>
        <taxon>Planctomycetota</taxon>
        <taxon>Planctomycetia</taxon>
        <taxon>Pirellulales</taxon>
        <taxon>Pirellulaceae</taxon>
        <taxon>Rosistilla</taxon>
    </lineage>
</organism>
<evidence type="ECO:0000256" key="1">
    <source>
        <dbReference type="ARBA" id="ARBA00000385"/>
    </source>
</evidence>
<dbReference type="HAMAP" id="MF_01080">
    <property type="entry name" value="TruB_bact"/>
    <property type="match status" value="1"/>
</dbReference>
<evidence type="ECO:0000256" key="2">
    <source>
        <dbReference type="ARBA" id="ARBA00005642"/>
    </source>
</evidence>
<evidence type="ECO:0000313" key="7">
    <source>
        <dbReference type="EMBL" id="QDV68160.1"/>
    </source>
</evidence>
<dbReference type="EMBL" id="CP036348">
    <property type="protein sequence ID" value="QDV68160.1"/>
    <property type="molecule type" value="Genomic_DNA"/>
</dbReference>
<evidence type="ECO:0000313" key="8">
    <source>
        <dbReference type="Proteomes" id="UP000315082"/>
    </source>
</evidence>
<dbReference type="InterPro" id="IPR002501">
    <property type="entry name" value="PsdUridine_synth_N"/>
</dbReference>
<feature type="active site" description="Nucleophile" evidence="5">
    <location>
        <position position="38"/>
    </location>
</feature>
<dbReference type="SUPFAM" id="SSF55120">
    <property type="entry name" value="Pseudouridine synthase"/>
    <property type="match status" value="1"/>
</dbReference>
<accession>A0A518JRI7</accession>
<name>A0A518JRI7_9BACT</name>
<reference evidence="7 8" key="1">
    <citation type="submission" date="2019-02" db="EMBL/GenBank/DDBJ databases">
        <title>Deep-cultivation of Planctomycetes and their phenomic and genomic characterization uncovers novel biology.</title>
        <authorList>
            <person name="Wiegand S."/>
            <person name="Jogler M."/>
            <person name="Boedeker C."/>
            <person name="Pinto D."/>
            <person name="Vollmers J."/>
            <person name="Rivas-Marin E."/>
            <person name="Kohn T."/>
            <person name="Peeters S.H."/>
            <person name="Heuer A."/>
            <person name="Rast P."/>
            <person name="Oberbeckmann S."/>
            <person name="Bunk B."/>
            <person name="Jeske O."/>
            <person name="Meyerdierks A."/>
            <person name="Storesund J.E."/>
            <person name="Kallscheuer N."/>
            <person name="Luecker S."/>
            <person name="Lage O.M."/>
            <person name="Pohl T."/>
            <person name="Merkel B.J."/>
            <person name="Hornburger P."/>
            <person name="Mueller R.-W."/>
            <person name="Bruemmer F."/>
            <person name="Labrenz M."/>
            <person name="Spormann A.M."/>
            <person name="Op den Camp H."/>
            <person name="Overmann J."/>
            <person name="Amann R."/>
            <person name="Jetten M.S.M."/>
            <person name="Mascher T."/>
            <person name="Medema M.H."/>
            <person name="Devos D.P."/>
            <person name="Kaster A.-K."/>
            <person name="Ovreas L."/>
            <person name="Rohde M."/>
            <person name="Galperin M.Y."/>
            <person name="Jogler C."/>
        </authorList>
    </citation>
    <scope>NUCLEOTIDE SEQUENCE [LARGE SCALE GENOMIC DNA]</scope>
    <source>
        <strain evidence="7 8">Poly24</strain>
    </source>
</reference>
<evidence type="ECO:0000256" key="3">
    <source>
        <dbReference type="ARBA" id="ARBA00022694"/>
    </source>
</evidence>
<comment type="similarity">
    <text evidence="2 5">Belongs to the pseudouridine synthase TruB family. Type 1 subfamily.</text>
</comment>
<protein>
    <recommendedName>
        <fullName evidence="5">tRNA pseudouridine synthase B</fullName>
        <ecNumber evidence="5">5.4.99.25</ecNumber>
    </recommendedName>
    <alternativeName>
        <fullName evidence="5">tRNA pseudouridine(55) synthase</fullName>
        <shortName evidence="5">Psi55 synthase</shortName>
    </alternativeName>
    <alternativeName>
        <fullName evidence="5">tRNA pseudouridylate synthase</fullName>
    </alternativeName>
    <alternativeName>
        <fullName evidence="5">tRNA-uridine isomerase</fullName>
    </alternativeName>
</protein>
<keyword evidence="8" id="KW-1185">Reference proteome</keyword>
<evidence type="ECO:0000256" key="5">
    <source>
        <dbReference type="HAMAP-Rule" id="MF_01080"/>
    </source>
</evidence>
<comment type="function">
    <text evidence="5">Responsible for synthesis of pseudouridine from uracil-55 in the psi GC loop of transfer RNAs.</text>
</comment>
<proteinExistence type="inferred from homology"/>
<keyword evidence="3 5" id="KW-0819">tRNA processing</keyword>
<dbReference type="EC" id="5.4.99.25" evidence="5"/>
<dbReference type="InterPro" id="IPR020103">
    <property type="entry name" value="PsdUridine_synth_cat_dom_sf"/>
</dbReference>
<gene>
    <name evidence="5 7" type="primary">truB</name>
    <name evidence="7" type="ORF">Poly24_18680</name>
</gene>
<keyword evidence="4 5" id="KW-0413">Isomerase</keyword>
<dbReference type="Gene3D" id="3.30.2350.10">
    <property type="entry name" value="Pseudouridine synthase"/>
    <property type="match status" value="1"/>
</dbReference>
<sequence length="295" mass="32348">MFGILNVHKPQGITSRAAVNRVYRAVRPNKAGHAGTLDPLARGVLLVPIGSASRLVPYLHLLPKRYVAKFAFGKSSPSDDSETEVTEHPHLPAPTRLQLEQACDAMRGQVMQRPPAYSAIKVDGKRSYKMARHGDLQSLPERPVQIHQITMLRYEFPELELEIDCGSGTYVRSIGRDLAQGLGTEAIMTSLVRTAIGPFTVEDSISIDRLTPEAARAALQPAARGIMHMPQLVLDDAEVTEIINGRMIPFRWSGPGCINDPQEIAALDQAGRLRGILYSRDGGLGPKRVFPESMD</sequence>
<dbReference type="KEGG" id="rcf:Poly24_18680"/>
<dbReference type="GO" id="GO:0031119">
    <property type="term" value="P:tRNA pseudouridine synthesis"/>
    <property type="evidence" value="ECO:0007669"/>
    <property type="project" value="UniProtKB-UniRule"/>
</dbReference>
<dbReference type="PANTHER" id="PTHR13767">
    <property type="entry name" value="TRNA-PSEUDOURIDINE SYNTHASE"/>
    <property type="match status" value="1"/>
</dbReference>
<dbReference type="InterPro" id="IPR014780">
    <property type="entry name" value="tRNA_psdUridine_synth_TruB"/>
</dbReference>
<dbReference type="GO" id="GO:0003723">
    <property type="term" value="F:RNA binding"/>
    <property type="evidence" value="ECO:0007669"/>
    <property type="project" value="InterPro"/>
</dbReference>
<dbReference type="AlphaFoldDB" id="A0A518JRI7"/>
<comment type="catalytic activity">
    <reaction evidence="1 5">
        <text>uridine(55) in tRNA = pseudouridine(55) in tRNA</text>
        <dbReference type="Rhea" id="RHEA:42532"/>
        <dbReference type="Rhea" id="RHEA-COMP:10101"/>
        <dbReference type="Rhea" id="RHEA-COMP:10102"/>
        <dbReference type="ChEBI" id="CHEBI:65314"/>
        <dbReference type="ChEBI" id="CHEBI:65315"/>
        <dbReference type="EC" id="5.4.99.25"/>
    </reaction>
</comment>
<dbReference type="PANTHER" id="PTHR13767:SF2">
    <property type="entry name" value="PSEUDOURIDYLATE SYNTHASE TRUB1"/>
    <property type="match status" value="1"/>
</dbReference>
<dbReference type="GO" id="GO:1990481">
    <property type="term" value="P:mRNA pseudouridine synthesis"/>
    <property type="evidence" value="ECO:0007669"/>
    <property type="project" value="TreeGrafter"/>
</dbReference>
<dbReference type="CDD" id="cd02573">
    <property type="entry name" value="PseudoU_synth_EcTruB"/>
    <property type="match status" value="1"/>
</dbReference>
<evidence type="ECO:0000256" key="4">
    <source>
        <dbReference type="ARBA" id="ARBA00023235"/>
    </source>
</evidence>
<dbReference type="NCBIfam" id="TIGR00431">
    <property type="entry name" value="TruB"/>
    <property type="match status" value="1"/>
</dbReference>
<feature type="domain" description="Pseudouridine synthase II N-terminal" evidence="6">
    <location>
        <begin position="25"/>
        <end position="171"/>
    </location>
</feature>
<dbReference type="Pfam" id="PF01509">
    <property type="entry name" value="TruB_N"/>
    <property type="match status" value="1"/>
</dbReference>